<name>A0A1R3K9K9_COCAP</name>
<dbReference type="Gramene" id="OMP02052">
    <property type="protein sequence ID" value="OMP02052"/>
    <property type="gene ID" value="CCACVL1_02931"/>
</dbReference>
<dbReference type="EMBL" id="AWWV01005956">
    <property type="protein sequence ID" value="OMP03790.1"/>
    <property type="molecule type" value="Genomic_DNA"/>
</dbReference>
<sequence length="53" mass="5961">MPKLLNRIRYSIDRSCSAIAIGNVLPVQNWGIPPTARRLQIRGEETSARVDKV</sequence>
<evidence type="ECO:0000313" key="1">
    <source>
        <dbReference type="EMBL" id="OMP02052.1"/>
    </source>
</evidence>
<dbReference type="EMBL" id="AWWV01006310">
    <property type="protein sequence ID" value="OMP02052.1"/>
    <property type="molecule type" value="Genomic_DNA"/>
</dbReference>
<organism evidence="2 3">
    <name type="scientific">Corchorus capsularis</name>
    <name type="common">Jute</name>
    <dbReference type="NCBI Taxonomy" id="210143"/>
    <lineage>
        <taxon>Eukaryota</taxon>
        <taxon>Viridiplantae</taxon>
        <taxon>Streptophyta</taxon>
        <taxon>Embryophyta</taxon>
        <taxon>Tracheophyta</taxon>
        <taxon>Spermatophyta</taxon>
        <taxon>Magnoliopsida</taxon>
        <taxon>eudicotyledons</taxon>
        <taxon>Gunneridae</taxon>
        <taxon>Pentapetalae</taxon>
        <taxon>rosids</taxon>
        <taxon>malvids</taxon>
        <taxon>Malvales</taxon>
        <taxon>Malvaceae</taxon>
        <taxon>Grewioideae</taxon>
        <taxon>Apeibeae</taxon>
        <taxon>Corchorus</taxon>
    </lineage>
</organism>
<gene>
    <name evidence="2" type="ORF">CCACVL1_02262</name>
    <name evidence="1" type="ORF">CCACVL1_02931</name>
</gene>
<reference evidence="2 3" key="1">
    <citation type="submission" date="2013-09" db="EMBL/GenBank/DDBJ databases">
        <title>Corchorus capsularis genome sequencing.</title>
        <authorList>
            <person name="Alam M."/>
            <person name="Haque M.S."/>
            <person name="Islam M.S."/>
            <person name="Emdad E.M."/>
            <person name="Islam M.M."/>
            <person name="Ahmed B."/>
            <person name="Halim A."/>
            <person name="Hossen Q.M.M."/>
            <person name="Hossain M.Z."/>
            <person name="Ahmed R."/>
            <person name="Khan M.M."/>
            <person name="Islam R."/>
            <person name="Rashid M.M."/>
            <person name="Khan S.A."/>
            <person name="Rahman M.S."/>
            <person name="Alam M."/>
        </authorList>
    </citation>
    <scope>NUCLEOTIDE SEQUENCE [LARGE SCALE GENOMIC DNA]</scope>
    <source>
        <strain evidence="3">cv. CVL-1</strain>
        <tissue evidence="2">Whole seedling</tissue>
    </source>
</reference>
<comment type="caution">
    <text evidence="2">The sequence shown here is derived from an EMBL/GenBank/DDBJ whole genome shotgun (WGS) entry which is preliminary data.</text>
</comment>
<keyword evidence="3" id="KW-1185">Reference proteome</keyword>
<evidence type="ECO:0000313" key="2">
    <source>
        <dbReference type="EMBL" id="OMP03790.1"/>
    </source>
</evidence>
<evidence type="ECO:0000313" key="3">
    <source>
        <dbReference type="Proteomes" id="UP000188268"/>
    </source>
</evidence>
<protein>
    <submittedName>
        <fullName evidence="2">Uncharacterized protein</fullName>
    </submittedName>
</protein>
<dbReference type="Gramene" id="OMP03790">
    <property type="protein sequence ID" value="OMP03790"/>
    <property type="gene ID" value="CCACVL1_02262"/>
</dbReference>
<dbReference type="Proteomes" id="UP000188268">
    <property type="component" value="Unassembled WGS sequence"/>
</dbReference>
<proteinExistence type="predicted"/>
<accession>A0A1R3K9K9</accession>
<dbReference type="AlphaFoldDB" id="A0A1R3K9K9"/>